<sequence>MTQLRRSTAAGRPWVERTDLLVEALRTMKRNYAVAFLARVLYGASYELIAEKLHVSKEEAVVSCGIGASLLRHPSRSQRLRDVLDDSDEGALIVDKGLRDLIRSWHLEETFASLCRQCEQPMEIVGSVYETWGDLAGTAQTHADKGRTGPGSAPVRHMEDEYVAGRERACPRPATTAPGLRGRGSAAPWRHQPDLLDQRVRPDRLRESDRAFRGRDAQA</sequence>
<evidence type="ECO:0000313" key="3">
    <source>
        <dbReference type="Proteomes" id="UP001052739"/>
    </source>
</evidence>
<gene>
    <name evidence="2" type="ORF">Shyd_93620</name>
</gene>
<comment type="caution">
    <text evidence="2">The sequence shown here is derived from an EMBL/GenBank/DDBJ whole genome shotgun (WGS) entry which is preliminary data.</text>
</comment>
<name>A0ABQ3PSH4_9ACTN</name>
<organism evidence="2 3">
    <name type="scientific">Streptomyces hydrogenans</name>
    <dbReference type="NCBI Taxonomy" id="1873719"/>
    <lineage>
        <taxon>Bacteria</taxon>
        <taxon>Bacillati</taxon>
        <taxon>Actinomycetota</taxon>
        <taxon>Actinomycetes</taxon>
        <taxon>Kitasatosporales</taxon>
        <taxon>Streptomycetaceae</taxon>
        <taxon>Streptomyces</taxon>
    </lineage>
</organism>
<keyword evidence="3" id="KW-1185">Reference proteome</keyword>
<evidence type="ECO:0008006" key="4">
    <source>
        <dbReference type="Google" id="ProtNLM"/>
    </source>
</evidence>
<dbReference type="RefSeq" id="WP_226653009.1">
    <property type="nucleotide sequence ID" value="NZ_BNDW01000118.1"/>
</dbReference>
<feature type="region of interest" description="Disordered" evidence="1">
    <location>
        <begin position="165"/>
        <end position="219"/>
    </location>
</feature>
<evidence type="ECO:0000256" key="1">
    <source>
        <dbReference type="SAM" id="MobiDB-lite"/>
    </source>
</evidence>
<dbReference type="Proteomes" id="UP001052739">
    <property type="component" value="Unassembled WGS sequence"/>
</dbReference>
<feature type="compositionally biased region" description="Basic and acidic residues" evidence="1">
    <location>
        <begin position="191"/>
        <end position="219"/>
    </location>
</feature>
<reference evidence="2" key="1">
    <citation type="submission" date="2024-05" db="EMBL/GenBank/DDBJ databases">
        <title>Whole genome shotgun sequence of Streptomyces hydrogenans NBRC 13475.</title>
        <authorList>
            <person name="Komaki H."/>
            <person name="Tamura T."/>
        </authorList>
    </citation>
    <scope>NUCLEOTIDE SEQUENCE</scope>
    <source>
        <strain evidence="2">NBRC 13475</strain>
    </source>
</reference>
<protein>
    <recommendedName>
        <fullName evidence="4">RNA polymerase sigma factor 70 region 4 type 2 domain-containing protein</fullName>
    </recommendedName>
</protein>
<accession>A0ABQ3PSH4</accession>
<evidence type="ECO:0000313" key="2">
    <source>
        <dbReference type="EMBL" id="GHI27991.1"/>
    </source>
</evidence>
<proteinExistence type="predicted"/>
<dbReference type="EMBL" id="BNDW01000118">
    <property type="protein sequence ID" value="GHI27991.1"/>
    <property type="molecule type" value="Genomic_DNA"/>
</dbReference>